<evidence type="ECO:0000256" key="1">
    <source>
        <dbReference type="SAM" id="MobiDB-lite"/>
    </source>
</evidence>
<dbReference type="KEGG" id="apac:S7S_01655"/>
<dbReference type="Proteomes" id="UP000006764">
    <property type="component" value="Chromosome"/>
</dbReference>
<dbReference type="PANTHER" id="PTHR38687:SF1">
    <property type="entry name" value="CELL DIVISION PROTEIN DEDD"/>
    <property type="match status" value="1"/>
</dbReference>
<evidence type="ECO:0000256" key="2">
    <source>
        <dbReference type="SAM" id="Phobius"/>
    </source>
</evidence>
<feature type="domain" description="SPOR" evidence="3">
    <location>
        <begin position="116"/>
        <end position="196"/>
    </location>
</feature>
<dbReference type="Pfam" id="PF05036">
    <property type="entry name" value="SPOR"/>
    <property type="match status" value="1"/>
</dbReference>
<proteinExistence type="predicted"/>
<dbReference type="OrthoDB" id="8558195at2"/>
<dbReference type="SUPFAM" id="SSF110997">
    <property type="entry name" value="Sporulation related repeat"/>
    <property type="match status" value="1"/>
</dbReference>
<evidence type="ECO:0000313" key="4">
    <source>
        <dbReference type="EMBL" id="AJD46755.1"/>
    </source>
</evidence>
<dbReference type="InterPro" id="IPR007730">
    <property type="entry name" value="SPOR-like_dom"/>
</dbReference>
<dbReference type="STRING" id="391936.S7S_01655"/>
<dbReference type="GO" id="GO:0032506">
    <property type="term" value="P:cytokinetic process"/>
    <property type="evidence" value="ECO:0007669"/>
    <property type="project" value="TreeGrafter"/>
</dbReference>
<dbReference type="PANTHER" id="PTHR38687">
    <property type="entry name" value="CELL DIVISION PROTEIN DEDD-RELATED"/>
    <property type="match status" value="1"/>
</dbReference>
<dbReference type="Gene3D" id="3.30.70.1070">
    <property type="entry name" value="Sporulation related repeat"/>
    <property type="match status" value="1"/>
</dbReference>
<keyword evidence="5" id="KW-1185">Reference proteome</keyword>
<feature type="region of interest" description="Disordered" evidence="1">
    <location>
        <begin position="52"/>
        <end position="76"/>
    </location>
</feature>
<evidence type="ECO:0000259" key="3">
    <source>
        <dbReference type="PROSITE" id="PS51724"/>
    </source>
</evidence>
<evidence type="ECO:0000313" key="5">
    <source>
        <dbReference type="Proteomes" id="UP000006764"/>
    </source>
</evidence>
<dbReference type="RefSeq" id="WP_041025858.1">
    <property type="nucleotide sequence ID" value="NZ_CP004387.1"/>
</dbReference>
<dbReference type="GO" id="GO:0030428">
    <property type="term" value="C:cell septum"/>
    <property type="evidence" value="ECO:0007669"/>
    <property type="project" value="TreeGrafter"/>
</dbReference>
<name>A0A0B4XJ77_9GAMM</name>
<sequence>MARKPAPRRGASKSTSSQRTVPGWVWLFTGVVSGLFIAFLFHLGQTQLEHQAGNAPRSASQPEPATAPKTEEKGPRFDFYAVLPQMEVIVPKGEDDAPAPARNNGRTSTPNAEVPSRHNEHFLLQAGSFRRSQDADRRRAELILQGYEARVQPVSLESGDTWHRVMIGPFNNVNALHRAQDKLATAGIETLPIQVKNPG</sequence>
<dbReference type="EMBL" id="CP004387">
    <property type="protein sequence ID" value="AJD46755.1"/>
    <property type="molecule type" value="Genomic_DNA"/>
</dbReference>
<accession>A0A0B4XJ77</accession>
<dbReference type="InterPro" id="IPR052521">
    <property type="entry name" value="Cell_div_SPOR-domain"/>
</dbReference>
<reference evidence="4 5" key="1">
    <citation type="journal article" date="2012" name="J. Bacteriol.">
        <title>Genome sequence of an alkane-degrading bacterium, Alcanivorax pacificus type strain W11-5, isolated from deep sea sediment.</title>
        <authorList>
            <person name="Lai Q."/>
            <person name="Shao Z."/>
        </authorList>
    </citation>
    <scope>NUCLEOTIDE SEQUENCE [LARGE SCALE GENOMIC DNA]</scope>
    <source>
        <strain evidence="4 5">W11-5</strain>
    </source>
</reference>
<organism evidence="4 5">
    <name type="scientific">Isoalcanivorax pacificus W11-5</name>
    <dbReference type="NCBI Taxonomy" id="391936"/>
    <lineage>
        <taxon>Bacteria</taxon>
        <taxon>Pseudomonadati</taxon>
        <taxon>Pseudomonadota</taxon>
        <taxon>Gammaproteobacteria</taxon>
        <taxon>Oceanospirillales</taxon>
        <taxon>Alcanivoracaceae</taxon>
        <taxon>Isoalcanivorax</taxon>
    </lineage>
</organism>
<protein>
    <recommendedName>
        <fullName evidence="3">SPOR domain-containing protein</fullName>
    </recommendedName>
</protein>
<dbReference type="PROSITE" id="PS51724">
    <property type="entry name" value="SPOR"/>
    <property type="match status" value="1"/>
</dbReference>
<dbReference type="GO" id="GO:0042834">
    <property type="term" value="F:peptidoglycan binding"/>
    <property type="evidence" value="ECO:0007669"/>
    <property type="project" value="InterPro"/>
</dbReference>
<feature type="transmembrane region" description="Helical" evidence="2">
    <location>
        <begin position="21"/>
        <end position="41"/>
    </location>
</feature>
<dbReference type="HOGENOM" id="CLU_076835_0_0_6"/>
<dbReference type="AlphaFoldDB" id="A0A0B4XJ77"/>
<feature type="region of interest" description="Disordered" evidence="1">
    <location>
        <begin position="93"/>
        <end position="118"/>
    </location>
</feature>
<dbReference type="InterPro" id="IPR036680">
    <property type="entry name" value="SPOR-like_sf"/>
</dbReference>
<keyword evidence="2" id="KW-1133">Transmembrane helix</keyword>
<keyword evidence="2" id="KW-0472">Membrane</keyword>
<gene>
    <name evidence="4" type="ORF">S7S_01655</name>
</gene>
<dbReference type="GO" id="GO:0032153">
    <property type="term" value="C:cell division site"/>
    <property type="evidence" value="ECO:0007669"/>
    <property type="project" value="TreeGrafter"/>
</dbReference>
<keyword evidence="2" id="KW-0812">Transmembrane</keyword>